<name>A0AAV8D2L3_9POAL</name>
<dbReference type="PANTHER" id="PTHR31589:SF104">
    <property type="entry name" value="OS07G0422700 PROTEIN"/>
    <property type="match status" value="1"/>
</dbReference>
<gene>
    <name evidence="2" type="ORF">LUZ62_071081</name>
</gene>
<evidence type="ECO:0000313" key="3">
    <source>
        <dbReference type="Proteomes" id="UP001140206"/>
    </source>
</evidence>
<evidence type="ECO:0000259" key="1">
    <source>
        <dbReference type="PROSITE" id="PS52045"/>
    </source>
</evidence>
<dbReference type="Proteomes" id="UP001140206">
    <property type="component" value="Chromosome 4"/>
</dbReference>
<accession>A0AAV8D2L3</accession>
<reference evidence="2" key="1">
    <citation type="submission" date="2022-08" db="EMBL/GenBank/DDBJ databases">
        <authorList>
            <person name="Marques A."/>
        </authorList>
    </citation>
    <scope>NUCLEOTIDE SEQUENCE</scope>
    <source>
        <strain evidence="2">RhyPub2mFocal</strain>
        <tissue evidence="2">Leaves</tissue>
    </source>
</reference>
<keyword evidence="3" id="KW-1185">Reference proteome</keyword>
<comment type="caution">
    <text evidence="2">The sequence shown here is derived from an EMBL/GenBank/DDBJ whole genome shotgun (WGS) entry which is preliminary data.</text>
</comment>
<dbReference type="AlphaFoldDB" id="A0AAV8D2L3"/>
<proteinExistence type="predicted"/>
<dbReference type="EMBL" id="JAMFTS010000004">
    <property type="protein sequence ID" value="KAJ4760706.1"/>
    <property type="molecule type" value="Genomic_DNA"/>
</dbReference>
<dbReference type="Pfam" id="PF03080">
    <property type="entry name" value="Neprosin"/>
    <property type="match status" value="1"/>
</dbReference>
<dbReference type="PANTHER" id="PTHR31589">
    <property type="entry name" value="PROTEIN, PUTATIVE (DUF239)-RELATED-RELATED"/>
    <property type="match status" value="1"/>
</dbReference>
<protein>
    <recommendedName>
        <fullName evidence="1">Neprosin PEP catalytic domain-containing protein</fullName>
    </recommendedName>
</protein>
<dbReference type="InterPro" id="IPR053168">
    <property type="entry name" value="Glutamic_endopeptidase"/>
</dbReference>
<feature type="domain" description="Neprosin PEP catalytic" evidence="1">
    <location>
        <begin position="1"/>
        <end position="208"/>
    </location>
</feature>
<sequence>MSQSSAYIAAISNWDGLEYVAAGVHTTKDGTEGCYNDYCPGFVIANGSNLLPGQALAPLSNYGGEMRYITIRIKKDEKTGDWSLYREDEGGTIGGMTLLGWWPQSLFKSLSDRANVIQWTGEVNYQYNETGPSMGSGHFSDEHEGKAAGFFDVCGFDSSGLKYIYAYRPIPLVDKSYCYDISPWYDPDFNYPAVITHHFFYGGPSGCSR</sequence>
<dbReference type="PROSITE" id="PS52045">
    <property type="entry name" value="NEPROSIN_PEP_CD"/>
    <property type="match status" value="1"/>
</dbReference>
<dbReference type="InterPro" id="IPR004314">
    <property type="entry name" value="Neprosin"/>
</dbReference>
<evidence type="ECO:0000313" key="2">
    <source>
        <dbReference type="EMBL" id="KAJ4760706.1"/>
    </source>
</evidence>
<organism evidence="2 3">
    <name type="scientific">Rhynchospora pubera</name>
    <dbReference type="NCBI Taxonomy" id="906938"/>
    <lineage>
        <taxon>Eukaryota</taxon>
        <taxon>Viridiplantae</taxon>
        <taxon>Streptophyta</taxon>
        <taxon>Embryophyta</taxon>
        <taxon>Tracheophyta</taxon>
        <taxon>Spermatophyta</taxon>
        <taxon>Magnoliopsida</taxon>
        <taxon>Liliopsida</taxon>
        <taxon>Poales</taxon>
        <taxon>Cyperaceae</taxon>
        <taxon>Cyperoideae</taxon>
        <taxon>Rhynchosporeae</taxon>
        <taxon>Rhynchospora</taxon>
    </lineage>
</organism>